<dbReference type="EMBL" id="KB446540">
    <property type="protein sequence ID" value="EME42944.1"/>
    <property type="molecule type" value="Genomic_DNA"/>
</dbReference>
<feature type="transmembrane region" description="Helical" evidence="1">
    <location>
        <begin position="76"/>
        <end position="97"/>
    </location>
</feature>
<accession>M2Y3S2</accession>
<feature type="transmembrane region" description="Helical" evidence="1">
    <location>
        <begin position="683"/>
        <end position="705"/>
    </location>
</feature>
<feature type="transmembrane region" description="Helical" evidence="1">
    <location>
        <begin position="189"/>
        <end position="212"/>
    </location>
</feature>
<evidence type="ECO:0000313" key="2">
    <source>
        <dbReference type="EMBL" id="EME42944.1"/>
    </source>
</evidence>
<feature type="transmembrane region" description="Helical" evidence="1">
    <location>
        <begin position="118"/>
        <end position="139"/>
    </location>
</feature>
<keyword evidence="3" id="KW-1185">Reference proteome</keyword>
<organism evidence="2 3">
    <name type="scientific">Dothistroma septosporum (strain NZE10 / CBS 128990)</name>
    <name type="common">Red band needle blight fungus</name>
    <name type="synonym">Mycosphaerella pini</name>
    <dbReference type="NCBI Taxonomy" id="675120"/>
    <lineage>
        <taxon>Eukaryota</taxon>
        <taxon>Fungi</taxon>
        <taxon>Dikarya</taxon>
        <taxon>Ascomycota</taxon>
        <taxon>Pezizomycotina</taxon>
        <taxon>Dothideomycetes</taxon>
        <taxon>Dothideomycetidae</taxon>
        <taxon>Mycosphaerellales</taxon>
        <taxon>Mycosphaerellaceae</taxon>
        <taxon>Dothistroma</taxon>
    </lineage>
</organism>
<dbReference type="PANTHER" id="PTHR37544:SF3">
    <property type="entry name" value="SPRAY"/>
    <property type="match status" value="1"/>
</dbReference>
<feature type="transmembrane region" description="Helical" evidence="1">
    <location>
        <begin position="725"/>
        <end position="745"/>
    </location>
</feature>
<dbReference type="OMA" id="WIAKSKM"/>
<dbReference type="Pfam" id="PF11915">
    <property type="entry name" value="DUF3433"/>
    <property type="match status" value="2"/>
</dbReference>
<reference evidence="3" key="1">
    <citation type="journal article" date="2012" name="PLoS Genet.">
        <title>The genomes of the fungal plant pathogens Cladosporium fulvum and Dothistroma septosporum reveal adaptation to different hosts and lifestyles but also signatures of common ancestry.</title>
        <authorList>
            <person name="de Wit P.J.G.M."/>
            <person name="van der Burgt A."/>
            <person name="Oekmen B."/>
            <person name="Stergiopoulos I."/>
            <person name="Abd-Elsalam K.A."/>
            <person name="Aerts A.L."/>
            <person name="Bahkali A.H."/>
            <person name="Beenen H.G."/>
            <person name="Chettri P."/>
            <person name="Cox M.P."/>
            <person name="Datema E."/>
            <person name="de Vries R.P."/>
            <person name="Dhillon B."/>
            <person name="Ganley A.R."/>
            <person name="Griffiths S.A."/>
            <person name="Guo Y."/>
            <person name="Hamelin R.C."/>
            <person name="Henrissat B."/>
            <person name="Kabir M.S."/>
            <person name="Jashni M.K."/>
            <person name="Kema G."/>
            <person name="Klaubauf S."/>
            <person name="Lapidus A."/>
            <person name="Levasseur A."/>
            <person name="Lindquist E."/>
            <person name="Mehrabi R."/>
            <person name="Ohm R.A."/>
            <person name="Owen T.J."/>
            <person name="Salamov A."/>
            <person name="Schwelm A."/>
            <person name="Schijlen E."/>
            <person name="Sun H."/>
            <person name="van den Burg H.A."/>
            <person name="van Ham R.C.H.J."/>
            <person name="Zhang S."/>
            <person name="Goodwin S.B."/>
            <person name="Grigoriev I.V."/>
            <person name="Collemare J."/>
            <person name="Bradshaw R.E."/>
        </authorList>
    </citation>
    <scope>NUCLEOTIDE SEQUENCE [LARGE SCALE GENOMIC DNA]</scope>
    <source>
        <strain evidence="3">NZE10 / CBS 128990</strain>
    </source>
</reference>
<dbReference type="InterPro" id="IPR021840">
    <property type="entry name" value="DUF3433"/>
</dbReference>
<dbReference type="HOGENOM" id="CLU_007916_0_0_1"/>
<evidence type="ECO:0000256" key="1">
    <source>
        <dbReference type="SAM" id="Phobius"/>
    </source>
</evidence>
<reference evidence="2 3" key="2">
    <citation type="journal article" date="2012" name="PLoS Pathog.">
        <title>Diverse lifestyles and strategies of plant pathogenesis encoded in the genomes of eighteen Dothideomycetes fungi.</title>
        <authorList>
            <person name="Ohm R.A."/>
            <person name="Feau N."/>
            <person name="Henrissat B."/>
            <person name="Schoch C.L."/>
            <person name="Horwitz B.A."/>
            <person name="Barry K.W."/>
            <person name="Condon B.J."/>
            <person name="Copeland A.C."/>
            <person name="Dhillon B."/>
            <person name="Glaser F."/>
            <person name="Hesse C.N."/>
            <person name="Kosti I."/>
            <person name="LaButti K."/>
            <person name="Lindquist E.A."/>
            <person name="Lucas S."/>
            <person name="Salamov A.A."/>
            <person name="Bradshaw R.E."/>
            <person name="Ciuffetti L."/>
            <person name="Hamelin R.C."/>
            <person name="Kema G.H.J."/>
            <person name="Lawrence C."/>
            <person name="Scott J.A."/>
            <person name="Spatafora J.W."/>
            <person name="Turgeon B.G."/>
            <person name="de Wit P.J.G.M."/>
            <person name="Zhong S."/>
            <person name="Goodwin S.B."/>
            <person name="Grigoriev I.V."/>
        </authorList>
    </citation>
    <scope>NUCLEOTIDE SEQUENCE [LARGE SCALE GENOMIC DNA]</scope>
    <source>
        <strain evidence="3">NZE10 / CBS 128990</strain>
    </source>
</reference>
<sequence length="1297" mass="142776">MPAGAMKHPINLEVQDRSRSSCSRVSRVVASMWKAADADQALMALGRGVTVPQTHSQAAYMYVFARFLPITLRPTYLTALLASTALLLAIVQWLCFVSHRDGGILFAENTNELPLSRSFSYLYLPTLISVIYGFLWTWVDLDIKRLEPYFQLSQPGGTTAGASILLSYPLEFLVTVPVRAFIRRHWQVFAGSALVILTSWGLVPTQAGLFAVRTITVKERIAGTHAISYTPLEQQGNLSSTYAQSVYNIAWLNETLPPFMTADYVLSSFGPSKDTRTGGINETYTGLTNLYSVDLACEDATLWKNSGIWYYNSTGGCSFYAPVYRPEGGNDTSKPYDTMYAGYQNQDGFASYYLSTYCNKDAFHLFFVRWSKARQTAILDNILSRGPLNPSDANATSLFCQATYYQQNVNATISLPSQSILDVQPTGNKTALPKDMFNVSTFEWAMNSGQLQVGARSDYPTTSFPNQQSQLANLPLNVAYLPKMAPFAIAADQLPLDEYLDAENLRKSYQSAYRLLFARQLTGILNHDLVDTTSNLGYRSYVIQAVVIVPAFAWMATGLLTGILLLGIYVLVMSGRRVNKLRADPATLGALMDLTAGDVDTIKTFAGVGEYSAQDLSDEMKSIIFLLEDGVDQARGDVVLRQVSAVSDSAESPTTPLMGTMNGALDRESRFVGEGIRPLEMKAVVGIIFFAVQIAASVIFAVLFAQSKKHNGLPLPSRSDFVRQLVENYLPIALATLVEPFWLVLNRLMCLLQPFEELRKSSMASSNAVDLDYSSLPPHFMSVRAFRAGQMLLGIVCLMTLLANALSVALSGLMYEGTVSISHGAGLHVAKAFQFGSLNGTAPPFNSDVASTTEIDTTSESFYRLMSNLTADTPLPAWSDTDFAYQAADLSGINENTTVDIDVGAVGATTTCRALANQGVENYTLIYNNDAAEAAITVHINTNEAGVISCTNWRPWTRSNAAPGSSYVANPQPGRSALELNAWLSSRKTAPKYDLFCRQHILAGWIRAEFEIIEGAELTYRGFPQMKAISSNETMLLCRPTIMTGSATIQADSKGQIHQNLGASTGPGDRSKFNTTEEDLVGQVNQFLVDSDATWHEDAYPSDYMNYLIGKLTNDTSMFNASLPNPSPEKAAKHFDDLYRRLFAILISTNADRLFENNTSSALLKAQVVVPETRILFSTPAFIVTEAILVCYMLTTIAFYFKRPWRILPRLPATVASNVAFFAASRALWELSARQRLDGSQDMKNVRASWTWGYGTFVGMDGRRHIGIERDPLVAVLQKSDLQRRTVSENKVDAEKM</sequence>
<dbReference type="PANTHER" id="PTHR37544">
    <property type="entry name" value="SPRAY-RELATED"/>
    <property type="match status" value="1"/>
</dbReference>
<keyword evidence="1" id="KW-1133">Transmembrane helix</keyword>
<proteinExistence type="predicted"/>
<dbReference type="STRING" id="675120.M2Y3S2"/>
<gene>
    <name evidence="2" type="ORF">DOTSEDRAFT_88953</name>
</gene>
<feature type="transmembrane region" description="Helical" evidence="1">
    <location>
        <begin position="159"/>
        <end position="182"/>
    </location>
</feature>
<feature type="transmembrane region" description="Helical" evidence="1">
    <location>
        <begin position="791"/>
        <end position="815"/>
    </location>
</feature>
<name>M2Y3S2_DOTSN</name>
<protein>
    <submittedName>
        <fullName evidence="2">Uncharacterized protein</fullName>
    </submittedName>
</protein>
<evidence type="ECO:0000313" key="3">
    <source>
        <dbReference type="Proteomes" id="UP000016933"/>
    </source>
</evidence>
<feature type="transmembrane region" description="Helical" evidence="1">
    <location>
        <begin position="1181"/>
        <end position="1201"/>
    </location>
</feature>
<feature type="transmembrane region" description="Helical" evidence="1">
    <location>
        <begin position="541"/>
        <end position="572"/>
    </location>
</feature>
<dbReference type="OrthoDB" id="3248909at2759"/>
<keyword evidence="1" id="KW-0812">Transmembrane</keyword>
<dbReference type="eggNOG" id="ENOG502RXBF">
    <property type="taxonomic scope" value="Eukaryota"/>
</dbReference>
<keyword evidence="1" id="KW-0472">Membrane</keyword>
<dbReference type="Proteomes" id="UP000016933">
    <property type="component" value="Unassembled WGS sequence"/>
</dbReference>